<evidence type="ECO:0000256" key="1">
    <source>
        <dbReference type="SAM" id="SignalP"/>
    </source>
</evidence>
<feature type="signal peptide" evidence="1">
    <location>
        <begin position="1"/>
        <end position="22"/>
    </location>
</feature>
<gene>
    <name evidence="2" type="ORF">POL72_36855</name>
</gene>
<keyword evidence="1" id="KW-0732">Signal</keyword>
<dbReference type="Proteomes" id="UP001217485">
    <property type="component" value="Unassembled WGS sequence"/>
</dbReference>
<evidence type="ECO:0000313" key="3">
    <source>
        <dbReference type="Proteomes" id="UP001217485"/>
    </source>
</evidence>
<feature type="chain" id="PRO_5045997150" description="Secreted protein" evidence="1">
    <location>
        <begin position="23"/>
        <end position="189"/>
    </location>
</feature>
<comment type="caution">
    <text evidence="2">The sequence shown here is derived from an EMBL/GenBank/DDBJ whole genome shotgun (WGS) entry which is preliminary data.</text>
</comment>
<protein>
    <recommendedName>
        <fullName evidence="4">Secreted protein</fullName>
    </recommendedName>
</protein>
<evidence type="ECO:0000313" key="2">
    <source>
        <dbReference type="EMBL" id="MDC0683359.1"/>
    </source>
</evidence>
<name>A0ABT5CAA1_9BACT</name>
<organism evidence="2 3">
    <name type="scientific">Sorangium atrum</name>
    <dbReference type="NCBI Taxonomy" id="2995308"/>
    <lineage>
        <taxon>Bacteria</taxon>
        <taxon>Pseudomonadati</taxon>
        <taxon>Myxococcota</taxon>
        <taxon>Polyangia</taxon>
        <taxon>Polyangiales</taxon>
        <taxon>Polyangiaceae</taxon>
        <taxon>Sorangium</taxon>
    </lineage>
</organism>
<dbReference type="RefSeq" id="WP_272101493.1">
    <property type="nucleotide sequence ID" value="NZ_JAQNDK010000004.1"/>
</dbReference>
<evidence type="ECO:0008006" key="4">
    <source>
        <dbReference type="Google" id="ProtNLM"/>
    </source>
</evidence>
<reference evidence="2 3" key="1">
    <citation type="submission" date="2023-01" db="EMBL/GenBank/DDBJ databases">
        <title>Minimal conservation of predation-associated metabolite biosynthetic gene clusters underscores biosynthetic potential of Myxococcota including descriptions for ten novel species: Archangium lansinium sp. nov., Myxococcus landrumus sp. nov., Nannocystis bai.</title>
        <authorList>
            <person name="Ahearne A."/>
            <person name="Stevens C."/>
            <person name="Dowd S."/>
        </authorList>
    </citation>
    <scope>NUCLEOTIDE SEQUENCE [LARGE SCALE GENOMIC DNA]</scope>
    <source>
        <strain evidence="2 3">WIWO2</strain>
    </source>
</reference>
<dbReference type="EMBL" id="JAQNDK010000004">
    <property type="protein sequence ID" value="MDC0683359.1"/>
    <property type="molecule type" value="Genomic_DNA"/>
</dbReference>
<accession>A0ABT5CAA1</accession>
<proteinExistence type="predicted"/>
<sequence length="189" mass="19612">MSLSLFSLVPLGSCARTTAALAAGFVMAAAMPGCIMNPKACTEMGCSDTFTITAATANKSWAAGEYTLELTVDGNAVSCAYSWTNTPKVGGGGEFVQCSPTVSVSINAVAICTETRHGDAVSQSCIPAPGQFTQVLAIQGTPARVDVVMRRNGALLGEQTFTPAYRTSYPNGKDCGPVCRQDAQDWALP</sequence>
<keyword evidence="3" id="KW-1185">Reference proteome</keyword>